<gene>
    <name evidence="3" type="ORF">ACFFFR_09640</name>
</gene>
<proteinExistence type="predicted"/>
<accession>A0ABV6PE06</accession>
<dbReference type="RefSeq" id="WP_377459943.1">
    <property type="nucleotide sequence ID" value="NZ_JBHLUB010000031.1"/>
</dbReference>
<keyword evidence="2" id="KW-0472">Membrane</keyword>
<dbReference type="Proteomes" id="UP001589862">
    <property type="component" value="Unassembled WGS sequence"/>
</dbReference>
<reference evidence="3 4" key="1">
    <citation type="submission" date="2024-09" db="EMBL/GenBank/DDBJ databases">
        <authorList>
            <person name="Sun Q."/>
            <person name="Mori K."/>
        </authorList>
    </citation>
    <scope>NUCLEOTIDE SEQUENCE [LARGE SCALE GENOMIC DNA]</scope>
    <source>
        <strain evidence="3 4">NCAIM B.02604</strain>
    </source>
</reference>
<organism evidence="3 4">
    <name type="scientific">Micrococcoides hystricis</name>
    <dbReference type="NCBI Taxonomy" id="1572761"/>
    <lineage>
        <taxon>Bacteria</taxon>
        <taxon>Bacillati</taxon>
        <taxon>Actinomycetota</taxon>
        <taxon>Actinomycetes</taxon>
        <taxon>Micrococcales</taxon>
        <taxon>Micrococcaceae</taxon>
        <taxon>Micrococcoides</taxon>
    </lineage>
</organism>
<feature type="transmembrane region" description="Helical" evidence="2">
    <location>
        <begin position="57"/>
        <end position="78"/>
    </location>
</feature>
<keyword evidence="2" id="KW-0812">Transmembrane</keyword>
<keyword evidence="4" id="KW-1185">Reference proteome</keyword>
<protein>
    <submittedName>
        <fullName evidence="3">DUF4190 domain-containing protein</fullName>
    </submittedName>
</protein>
<evidence type="ECO:0000256" key="2">
    <source>
        <dbReference type="SAM" id="Phobius"/>
    </source>
</evidence>
<name>A0ABV6PE06_9MICC</name>
<keyword evidence="2" id="KW-1133">Transmembrane helix</keyword>
<feature type="transmembrane region" description="Helical" evidence="2">
    <location>
        <begin position="90"/>
        <end position="113"/>
    </location>
</feature>
<evidence type="ECO:0000313" key="3">
    <source>
        <dbReference type="EMBL" id="MFC0582637.1"/>
    </source>
</evidence>
<evidence type="ECO:0000313" key="4">
    <source>
        <dbReference type="Proteomes" id="UP001589862"/>
    </source>
</evidence>
<dbReference type="EMBL" id="JBHLUB010000031">
    <property type="protein sequence ID" value="MFC0582637.1"/>
    <property type="molecule type" value="Genomic_DNA"/>
</dbReference>
<sequence length="123" mass="12904">MTLEPQRPEHQYRYDPNVTGTHEPSQQLYAGYMGKPQGTGLAITSLITGILSFLTSLFPFLSALLGITAVITGGIGLAKKRHKGLSMAGVILGALGLVINVAVSILVLMPGGILDSLNDSLNT</sequence>
<feature type="region of interest" description="Disordered" evidence="1">
    <location>
        <begin position="1"/>
        <end position="20"/>
    </location>
</feature>
<comment type="caution">
    <text evidence="3">The sequence shown here is derived from an EMBL/GenBank/DDBJ whole genome shotgun (WGS) entry which is preliminary data.</text>
</comment>
<evidence type="ECO:0000256" key="1">
    <source>
        <dbReference type="SAM" id="MobiDB-lite"/>
    </source>
</evidence>
<feature type="compositionally biased region" description="Basic and acidic residues" evidence="1">
    <location>
        <begin position="1"/>
        <end position="13"/>
    </location>
</feature>